<comment type="caution">
    <text evidence="2">The sequence shown here is derived from an EMBL/GenBank/DDBJ whole genome shotgun (WGS) entry which is preliminary data.</text>
</comment>
<feature type="compositionally biased region" description="Basic and acidic residues" evidence="1">
    <location>
        <begin position="81"/>
        <end position="98"/>
    </location>
</feature>
<proteinExistence type="predicted"/>
<dbReference type="EMBL" id="RWGY01000864">
    <property type="protein sequence ID" value="TVT98393.1"/>
    <property type="molecule type" value="Genomic_DNA"/>
</dbReference>
<feature type="region of interest" description="Disordered" evidence="1">
    <location>
        <begin position="81"/>
        <end position="209"/>
    </location>
</feature>
<gene>
    <name evidence="2" type="ORF">EJB05_56313</name>
</gene>
<reference evidence="2 3" key="1">
    <citation type="journal article" date="2019" name="Sci. Rep.">
        <title>A high-quality genome of Eragrostis curvula grass provides insights into Poaceae evolution and supports new strategies to enhance forage quality.</title>
        <authorList>
            <person name="Carballo J."/>
            <person name="Santos B.A.C.M."/>
            <person name="Zappacosta D."/>
            <person name="Garbus I."/>
            <person name="Selva J.P."/>
            <person name="Gallo C.A."/>
            <person name="Diaz A."/>
            <person name="Albertini E."/>
            <person name="Caccamo M."/>
            <person name="Echenique V."/>
        </authorList>
    </citation>
    <scope>NUCLEOTIDE SEQUENCE [LARGE SCALE GENOMIC DNA]</scope>
    <source>
        <strain evidence="3">cv. Victoria</strain>
        <tissue evidence="2">Leaf</tissue>
    </source>
</reference>
<dbReference type="AlphaFoldDB" id="A0A5J9SHR2"/>
<evidence type="ECO:0000313" key="3">
    <source>
        <dbReference type="Proteomes" id="UP000324897"/>
    </source>
</evidence>
<name>A0A5J9SHR2_9POAL</name>
<organism evidence="2 3">
    <name type="scientific">Eragrostis curvula</name>
    <name type="common">weeping love grass</name>
    <dbReference type="NCBI Taxonomy" id="38414"/>
    <lineage>
        <taxon>Eukaryota</taxon>
        <taxon>Viridiplantae</taxon>
        <taxon>Streptophyta</taxon>
        <taxon>Embryophyta</taxon>
        <taxon>Tracheophyta</taxon>
        <taxon>Spermatophyta</taxon>
        <taxon>Magnoliopsida</taxon>
        <taxon>Liliopsida</taxon>
        <taxon>Poales</taxon>
        <taxon>Poaceae</taxon>
        <taxon>PACMAD clade</taxon>
        <taxon>Chloridoideae</taxon>
        <taxon>Eragrostideae</taxon>
        <taxon>Eragrostidinae</taxon>
        <taxon>Eragrostis</taxon>
    </lineage>
</organism>
<dbReference type="Gramene" id="TVT98393">
    <property type="protein sequence ID" value="TVT98393"/>
    <property type="gene ID" value="EJB05_56313"/>
</dbReference>
<keyword evidence="3" id="KW-1185">Reference proteome</keyword>
<protein>
    <submittedName>
        <fullName evidence="2">Uncharacterized protein</fullName>
    </submittedName>
</protein>
<feature type="compositionally biased region" description="Basic residues" evidence="1">
    <location>
        <begin position="288"/>
        <end position="304"/>
    </location>
</feature>
<evidence type="ECO:0000313" key="2">
    <source>
        <dbReference type="EMBL" id="TVT98393.1"/>
    </source>
</evidence>
<feature type="compositionally biased region" description="Low complexity" evidence="1">
    <location>
        <begin position="177"/>
        <end position="197"/>
    </location>
</feature>
<accession>A0A5J9SHR2</accession>
<dbReference type="Proteomes" id="UP000324897">
    <property type="component" value="Unassembled WGS sequence"/>
</dbReference>
<sequence>MPLAVVAFTSSVSRNGLELSSLVFVCSNSVEDTNSSQREAYWPREEFLRAAICCGRLSTNGIVEIKTQRLLPHESVRLGFKPRDRKMGRAEKMRRIRDSSTTTQASCSDGPKSLVAADTSDRRYQYVAKKRTTLGPNRTSRPPPGCRSAAAPSSRWRRSRSNRPAPSSLWWGPTPQTPSSRWQSSRSNLSAPSLSRRGPAPQTSSSRRVWGCAAECRARGPPTAASGDARSRAWEPRAAVAWATATPRSTRLPCCGSSAALLLPQWWRRSLLLLPLRPSWTSSSSATSRRRTRRRLRPPPRRRPPPQSPQRRPNSPLNGRACHALGVERGEVEAVEWIELRRVRIRPRFTLQSALKIDL</sequence>
<feature type="region of interest" description="Disordered" evidence="1">
    <location>
        <begin position="279"/>
        <end position="321"/>
    </location>
</feature>
<evidence type="ECO:0000256" key="1">
    <source>
        <dbReference type="SAM" id="MobiDB-lite"/>
    </source>
</evidence>